<proteinExistence type="predicted"/>
<evidence type="ECO:0000313" key="1">
    <source>
        <dbReference type="EMBL" id="PJR10242.1"/>
    </source>
</evidence>
<comment type="caution">
    <text evidence="1">The sequence shown here is derived from an EMBL/GenBank/DDBJ whole genome shotgun (WGS) entry which is preliminary data.</text>
</comment>
<name>A0A2J0YU99_RHIML</name>
<gene>
    <name evidence="1" type="ORF">CEJ86_29860</name>
</gene>
<dbReference type="Proteomes" id="UP000231987">
    <property type="component" value="Unassembled WGS sequence"/>
</dbReference>
<dbReference type="AlphaFoldDB" id="A0A2J0YU99"/>
<evidence type="ECO:0000313" key="2">
    <source>
        <dbReference type="Proteomes" id="UP000231987"/>
    </source>
</evidence>
<reference evidence="1 2" key="1">
    <citation type="submission" date="2017-06" db="EMBL/GenBank/DDBJ databases">
        <title>Ensifer strains isolated from leguminous trees and herbs display diverse denitrification phenotypes with some acting as strong N2O sinks.</title>
        <authorList>
            <person name="Woliy K."/>
            <person name="Mania D."/>
            <person name="Bakken L.R."/>
            <person name="Frostegard A."/>
        </authorList>
    </citation>
    <scope>NUCLEOTIDE SEQUENCE [LARGE SCALE GENOMIC DNA]</scope>
    <source>
        <strain evidence="1 2">AC50a</strain>
    </source>
</reference>
<accession>A0A2J0YU99</accession>
<dbReference type="EMBL" id="NJGD01000025">
    <property type="protein sequence ID" value="PJR10242.1"/>
    <property type="molecule type" value="Genomic_DNA"/>
</dbReference>
<organism evidence="1 2">
    <name type="scientific">Rhizobium meliloti</name>
    <name type="common">Ensifer meliloti</name>
    <name type="synonym">Sinorhizobium meliloti</name>
    <dbReference type="NCBI Taxonomy" id="382"/>
    <lineage>
        <taxon>Bacteria</taxon>
        <taxon>Pseudomonadati</taxon>
        <taxon>Pseudomonadota</taxon>
        <taxon>Alphaproteobacteria</taxon>
        <taxon>Hyphomicrobiales</taxon>
        <taxon>Rhizobiaceae</taxon>
        <taxon>Sinorhizobium/Ensifer group</taxon>
        <taxon>Sinorhizobium</taxon>
    </lineage>
</organism>
<sequence>MLGPLRAGVRKSAPPLAGSAGRFAILDPLVGSASPTCVIERKELTMTTVFGGCIEPEGYELSDDTIVTECTWCGGEAHQRFWETCEAGSINLNHTIICTVCGAADGDLDDSYFEGDEAARALEDEQLLAEFG</sequence>
<protein>
    <submittedName>
        <fullName evidence="1">Uncharacterized protein</fullName>
    </submittedName>
</protein>